<accession>A0A2W5H0V9</accession>
<evidence type="ECO:0000313" key="1">
    <source>
        <dbReference type="EMBL" id="PZP51706.1"/>
    </source>
</evidence>
<evidence type="ECO:0000313" key="2">
    <source>
        <dbReference type="Proteomes" id="UP000249645"/>
    </source>
</evidence>
<protein>
    <recommendedName>
        <fullName evidence="3">DUF4286 domain-containing protein</fullName>
    </recommendedName>
</protein>
<dbReference type="EMBL" id="QFOI01000023">
    <property type="protein sequence ID" value="PZP51706.1"/>
    <property type="molecule type" value="Genomic_DNA"/>
</dbReference>
<reference evidence="1 2" key="1">
    <citation type="submission" date="2017-11" db="EMBL/GenBank/DDBJ databases">
        <title>Infants hospitalized years apart are colonized by the same room-sourced microbial strains.</title>
        <authorList>
            <person name="Brooks B."/>
            <person name="Olm M.R."/>
            <person name="Firek B.A."/>
            <person name="Baker R."/>
            <person name="Thomas B.C."/>
            <person name="Morowitz M.J."/>
            <person name="Banfield J.F."/>
        </authorList>
    </citation>
    <scope>NUCLEOTIDE SEQUENCE [LARGE SCALE GENOMIC DNA]</scope>
    <source>
        <strain evidence="1">S2_009_000_R2_76</strain>
    </source>
</reference>
<sequence length="112" mass="13021">MDNTLYISNETFKVDWSIHEEWLEWVNNTLIPFISQSDNTQWVALVKLMDLDDSDGPTYALQTGLASKADYNRFAEIEMPPIMQTAYGKWGELFLGFRTLMEVLSYDSKKKI</sequence>
<proteinExistence type="predicted"/>
<dbReference type="AlphaFoldDB" id="A0A2W5H0V9"/>
<gene>
    <name evidence="1" type="ORF">DI598_02535</name>
</gene>
<comment type="caution">
    <text evidence="1">The sequence shown here is derived from an EMBL/GenBank/DDBJ whole genome shotgun (WGS) entry which is preliminary data.</text>
</comment>
<organism evidence="1 2">
    <name type="scientific">Pseudopedobacter saltans</name>
    <dbReference type="NCBI Taxonomy" id="151895"/>
    <lineage>
        <taxon>Bacteria</taxon>
        <taxon>Pseudomonadati</taxon>
        <taxon>Bacteroidota</taxon>
        <taxon>Sphingobacteriia</taxon>
        <taxon>Sphingobacteriales</taxon>
        <taxon>Sphingobacteriaceae</taxon>
        <taxon>Pseudopedobacter</taxon>
    </lineage>
</organism>
<name>A0A2W5H0V9_9SPHI</name>
<dbReference type="Proteomes" id="UP000249645">
    <property type="component" value="Unassembled WGS sequence"/>
</dbReference>
<dbReference type="Pfam" id="PF14114">
    <property type="entry name" value="DUF4286"/>
    <property type="match status" value="1"/>
</dbReference>
<evidence type="ECO:0008006" key="3">
    <source>
        <dbReference type="Google" id="ProtNLM"/>
    </source>
</evidence>
<dbReference type="InterPro" id="IPR025563">
    <property type="entry name" value="DUF4286"/>
</dbReference>